<dbReference type="SUPFAM" id="SSF50978">
    <property type="entry name" value="WD40 repeat-like"/>
    <property type="match status" value="1"/>
</dbReference>
<feature type="repeat" description="WD" evidence="3">
    <location>
        <begin position="1"/>
        <end position="36"/>
    </location>
</feature>
<evidence type="ECO:0000313" key="4">
    <source>
        <dbReference type="EMBL" id="CAL1265584.1"/>
    </source>
</evidence>
<feature type="non-terminal residue" evidence="4">
    <location>
        <position position="1"/>
    </location>
</feature>
<proteinExistence type="predicted"/>
<dbReference type="InterPro" id="IPR051242">
    <property type="entry name" value="WD-EF-hand_domain"/>
</dbReference>
<dbReference type="SMART" id="SM00320">
    <property type="entry name" value="WD40"/>
    <property type="match status" value="2"/>
</dbReference>
<dbReference type="Pfam" id="PF00400">
    <property type="entry name" value="WD40"/>
    <property type="match status" value="1"/>
</dbReference>
<dbReference type="InterPro" id="IPR015943">
    <property type="entry name" value="WD40/YVTN_repeat-like_dom_sf"/>
</dbReference>
<keyword evidence="1 3" id="KW-0853">WD repeat</keyword>
<name>A0AAV1Z5J7_9ARAC</name>
<dbReference type="Proteomes" id="UP001497382">
    <property type="component" value="Unassembled WGS sequence"/>
</dbReference>
<feature type="repeat" description="WD" evidence="3">
    <location>
        <begin position="38"/>
        <end position="79"/>
    </location>
</feature>
<dbReference type="EMBL" id="CAXIEN010000018">
    <property type="protein sequence ID" value="CAL1265584.1"/>
    <property type="molecule type" value="Genomic_DNA"/>
</dbReference>
<protein>
    <submittedName>
        <fullName evidence="4">Uncharacterized protein</fullName>
    </submittedName>
</protein>
<evidence type="ECO:0000256" key="2">
    <source>
        <dbReference type="ARBA" id="ARBA00022737"/>
    </source>
</evidence>
<dbReference type="PROSITE" id="PS00678">
    <property type="entry name" value="WD_REPEATS_1"/>
    <property type="match status" value="1"/>
</dbReference>
<dbReference type="PROSITE" id="PS50294">
    <property type="entry name" value="WD_REPEATS_REGION"/>
    <property type="match status" value="1"/>
</dbReference>
<comment type="caution">
    <text evidence="4">The sequence shown here is derived from an EMBL/GenBank/DDBJ whole genome shotgun (WGS) entry which is preliminary data.</text>
</comment>
<dbReference type="AlphaFoldDB" id="A0AAV1Z5J7"/>
<dbReference type="Gene3D" id="2.130.10.10">
    <property type="entry name" value="YVTN repeat-like/Quinoprotein amine dehydrogenase"/>
    <property type="match status" value="1"/>
</dbReference>
<dbReference type="PANTHER" id="PTHR44324">
    <property type="entry name" value="WD40 REPEAT DOMAIN 95"/>
    <property type="match status" value="1"/>
</dbReference>
<dbReference type="InterPro" id="IPR001680">
    <property type="entry name" value="WD40_rpt"/>
</dbReference>
<gene>
    <name evidence="4" type="ORF">LARSCL_LOCUS2617</name>
</gene>
<evidence type="ECO:0000256" key="3">
    <source>
        <dbReference type="PROSITE-ProRule" id="PRU00221"/>
    </source>
</evidence>
<dbReference type="InterPro" id="IPR019775">
    <property type="entry name" value="WD40_repeat_CS"/>
</dbReference>
<keyword evidence="2" id="KW-0677">Repeat</keyword>
<sequence length="128" mass="14363">GVTCFDFNQSLSIVATGSKDFSVRLWNVKCTSKPTTILEGHRAVIADVRIHESKSNVLSFCREGEVRLFDLKTGKCLHTVRIHLPLSLQQLQFGNSSLHIPHHDSDHVLVTVNDLTTKICLDDLEVRN</sequence>
<accession>A0AAV1Z5J7</accession>
<reference evidence="4 5" key="1">
    <citation type="submission" date="2024-04" db="EMBL/GenBank/DDBJ databases">
        <authorList>
            <person name="Rising A."/>
            <person name="Reimegard J."/>
            <person name="Sonavane S."/>
            <person name="Akerstrom W."/>
            <person name="Nylinder S."/>
            <person name="Hedman E."/>
            <person name="Kallberg Y."/>
        </authorList>
    </citation>
    <scope>NUCLEOTIDE SEQUENCE [LARGE SCALE GENOMIC DNA]</scope>
</reference>
<dbReference type="PANTHER" id="PTHR44324:SF3">
    <property type="entry name" value="WD REPEAT-CONTAINING PROTEIN 49-LIKE"/>
    <property type="match status" value="1"/>
</dbReference>
<evidence type="ECO:0000313" key="5">
    <source>
        <dbReference type="Proteomes" id="UP001497382"/>
    </source>
</evidence>
<keyword evidence="5" id="KW-1185">Reference proteome</keyword>
<dbReference type="PROSITE" id="PS50082">
    <property type="entry name" value="WD_REPEATS_2"/>
    <property type="match status" value="2"/>
</dbReference>
<dbReference type="InterPro" id="IPR036322">
    <property type="entry name" value="WD40_repeat_dom_sf"/>
</dbReference>
<evidence type="ECO:0000256" key="1">
    <source>
        <dbReference type="ARBA" id="ARBA00022574"/>
    </source>
</evidence>
<organism evidence="4 5">
    <name type="scientific">Larinioides sclopetarius</name>
    <dbReference type="NCBI Taxonomy" id="280406"/>
    <lineage>
        <taxon>Eukaryota</taxon>
        <taxon>Metazoa</taxon>
        <taxon>Ecdysozoa</taxon>
        <taxon>Arthropoda</taxon>
        <taxon>Chelicerata</taxon>
        <taxon>Arachnida</taxon>
        <taxon>Araneae</taxon>
        <taxon>Araneomorphae</taxon>
        <taxon>Entelegynae</taxon>
        <taxon>Araneoidea</taxon>
        <taxon>Araneidae</taxon>
        <taxon>Larinioides</taxon>
    </lineage>
</organism>